<organism evidence="4 5">
    <name type="scientific">Algoriphagus halophilus</name>
    <dbReference type="NCBI Taxonomy" id="226505"/>
    <lineage>
        <taxon>Bacteria</taxon>
        <taxon>Pseudomonadati</taxon>
        <taxon>Bacteroidota</taxon>
        <taxon>Cytophagia</taxon>
        <taxon>Cytophagales</taxon>
        <taxon>Cyclobacteriaceae</taxon>
        <taxon>Algoriphagus</taxon>
    </lineage>
</organism>
<dbReference type="RefSeq" id="WP_074223954.1">
    <property type="nucleotide sequence ID" value="NZ_FSRC01000001.1"/>
</dbReference>
<dbReference type="AlphaFoldDB" id="A0A1N6DQZ5"/>
<dbReference type="STRING" id="226505.SAMN05444394_1282"/>
<sequence>MIKSIIVGLMVCLVMGGYSLKAIGQTDTLPKKKEKKKISFRDPEDGAFDVSEFLISPTGFFPIPIIITEPAVGYGGGASILFFQPHKGKGGDKVAPNITGVAGLVTQNKTWLAGAFHRHVFGDNRVISTTAVAKPDIFIKYFGNNNEFLSRNPITMNLDSWVAHQGVKVRLGDSKFFAGLNYTFFRTEVSLDTIPGRPLLNLILNRLKGTSTISTIQPKINWDKRDNIFTPTKGFDTGVSFTYNAEWLGADETFYSLNTYFKGYFPIASKLYSSWRFDGKFLLGEAPLYAYPFIQLRGIPAMRFQSDNTLVVESEWRYEVFRRWSVLGFVGGGKAINSLENFKDFEWAYSGGTGIRYKIAKIFGAHSGVDFAWGSAGDFAFYIVFGTSI</sequence>
<name>A0A1N6DQZ5_9BACT</name>
<evidence type="ECO:0000256" key="1">
    <source>
        <dbReference type="ARBA" id="ARBA00004370"/>
    </source>
</evidence>
<feature type="domain" description="Bacterial surface antigen (D15)" evidence="3">
    <location>
        <begin position="205"/>
        <end position="280"/>
    </location>
</feature>
<dbReference type="GO" id="GO:0019867">
    <property type="term" value="C:outer membrane"/>
    <property type="evidence" value="ECO:0007669"/>
    <property type="project" value="InterPro"/>
</dbReference>
<reference evidence="5" key="1">
    <citation type="submission" date="2016-11" db="EMBL/GenBank/DDBJ databases">
        <authorList>
            <person name="Varghese N."/>
            <person name="Submissions S."/>
        </authorList>
    </citation>
    <scope>NUCLEOTIDE SEQUENCE [LARGE SCALE GENOMIC DNA]</scope>
    <source>
        <strain evidence="5">DSM 15292</strain>
    </source>
</reference>
<dbReference type="Proteomes" id="UP000185221">
    <property type="component" value="Unassembled WGS sequence"/>
</dbReference>
<dbReference type="InterPro" id="IPR000184">
    <property type="entry name" value="Bac_surfAg_D15"/>
</dbReference>
<protein>
    <submittedName>
        <fullName evidence="4">Surface antigen</fullName>
    </submittedName>
</protein>
<keyword evidence="5" id="KW-1185">Reference proteome</keyword>
<evidence type="ECO:0000313" key="5">
    <source>
        <dbReference type="Proteomes" id="UP000185221"/>
    </source>
</evidence>
<dbReference type="Gene3D" id="2.40.160.50">
    <property type="entry name" value="membrane protein fhac: a member of the omp85/tpsb transporter family"/>
    <property type="match status" value="1"/>
</dbReference>
<dbReference type="EMBL" id="FSRC01000001">
    <property type="protein sequence ID" value="SIN73196.1"/>
    <property type="molecule type" value="Genomic_DNA"/>
</dbReference>
<comment type="subcellular location">
    <subcellularLocation>
        <location evidence="1">Membrane</location>
    </subcellularLocation>
</comment>
<dbReference type="Pfam" id="PF01103">
    <property type="entry name" value="Omp85"/>
    <property type="match status" value="1"/>
</dbReference>
<keyword evidence="2" id="KW-0472">Membrane</keyword>
<accession>A0A1N6DQZ5</accession>
<evidence type="ECO:0000256" key="2">
    <source>
        <dbReference type="ARBA" id="ARBA00023136"/>
    </source>
</evidence>
<evidence type="ECO:0000313" key="4">
    <source>
        <dbReference type="EMBL" id="SIN73196.1"/>
    </source>
</evidence>
<gene>
    <name evidence="4" type="ORF">SAMN05444394_1282</name>
</gene>
<dbReference type="OrthoDB" id="9771071at2"/>
<evidence type="ECO:0000259" key="3">
    <source>
        <dbReference type="Pfam" id="PF01103"/>
    </source>
</evidence>
<proteinExistence type="predicted"/>